<dbReference type="Proteomes" id="UP000727407">
    <property type="component" value="Unassembled WGS sequence"/>
</dbReference>
<proteinExistence type="predicted"/>
<keyword evidence="2" id="KW-1185">Reference proteome</keyword>
<dbReference type="OrthoDB" id="5984008at2759"/>
<dbReference type="GO" id="GO:0004930">
    <property type="term" value="F:G protein-coupled receptor activity"/>
    <property type="evidence" value="ECO:0007669"/>
    <property type="project" value="InterPro"/>
</dbReference>
<reference evidence="1" key="1">
    <citation type="submission" date="2020-07" db="EMBL/GenBank/DDBJ databases">
        <title>Clarias magur genome sequencing, assembly and annotation.</title>
        <authorList>
            <person name="Kushwaha B."/>
            <person name="Kumar R."/>
            <person name="Das P."/>
            <person name="Joshi C.G."/>
            <person name="Kumar D."/>
            <person name="Nagpure N.S."/>
            <person name="Pandey M."/>
            <person name="Agarwal S."/>
            <person name="Srivastava S."/>
            <person name="Singh M."/>
            <person name="Sahoo L."/>
            <person name="Jayasankar P."/>
            <person name="Meher P.K."/>
            <person name="Koringa P.G."/>
            <person name="Iquebal M.A."/>
            <person name="Das S.P."/>
            <person name="Bit A."/>
            <person name="Patnaik S."/>
            <person name="Patel N."/>
            <person name="Shah T.M."/>
            <person name="Hinsu A."/>
            <person name="Jena J.K."/>
        </authorList>
    </citation>
    <scope>NUCLEOTIDE SEQUENCE</scope>
    <source>
        <strain evidence="1">CIFAMagur01</strain>
        <tissue evidence="1">Testis</tissue>
    </source>
</reference>
<dbReference type="PANTHER" id="PTHR24061">
    <property type="entry name" value="CALCIUM-SENSING RECEPTOR-RELATED"/>
    <property type="match status" value="1"/>
</dbReference>
<sequence length="76" mass="8690">VVNQLKKLRFTTTTDEDVFFDENGDPAARYDVLNWQLDNDGKIVFVKVGFYDASLQGHLQLSFNNISIVWAHSKAQ</sequence>
<dbReference type="InterPro" id="IPR000068">
    <property type="entry name" value="GPCR_3_Ca_sens_rcpt-rel"/>
</dbReference>
<dbReference type="SUPFAM" id="SSF53822">
    <property type="entry name" value="Periplasmic binding protein-like I"/>
    <property type="match status" value="1"/>
</dbReference>
<dbReference type="GO" id="GO:0005886">
    <property type="term" value="C:plasma membrane"/>
    <property type="evidence" value="ECO:0007669"/>
    <property type="project" value="TreeGrafter"/>
</dbReference>
<gene>
    <name evidence="1" type="ORF">DAT39_014327</name>
</gene>
<name>A0A8J4WXT9_CLAMG</name>
<comment type="caution">
    <text evidence="1">The sequence shown here is derived from an EMBL/GenBank/DDBJ whole genome shotgun (WGS) entry which is preliminary data.</text>
</comment>
<dbReference type="Gene3D" id="3.40.50.2300">
    <property type="match status" value="2"/>
</dbReference>
<evidence type="ECO:0000313" key="2">
    <source>
        <dbReference type="Proteomes" id="UP000727407"/>
    </source>
</evidence>
<feature type="non-terminal residue" evidence="1">
    <location>
        <position position="76"/>
    </location>
</feature>
<dbReference type="PANTHER" id="PTHR24061:SF528">
    <property type="entry name" value="C-FAMILY ODORANT RECEPTOR OLFCD2-RELATED"/>
    <property type="match status" value="1"/>
</dbReference>
<dbReference type="AlphaFoldDB" id="A0A8J4WXT9"/>
<evidence type="ECO:0000313" key="1">
    <source>
        <dbReference type="EMBL" id="KAF5895964.1"/>
    </source>
</evidence>
<dbReference type="EMBL" id="QNUK01000297">
    <property type="protein sequence ID" value="KAF5895964.1"/>
    <property type="molecule type" value="Genomic_DNA"/>
</dbReference>
<protein>
    <submittedName>
        <fullName evidence="1">Extracellular calcium-sensing receptor-like</fullName>
    </submittedName>
</protein>
<keyword evidence="1" id="KW-0675">Receptor</keyword>
<feature type="non-terminal residue" evidence="1">
    <location>
        <position position="1"/>
    </location>
</feature>
<accession>A0A8J4WXT9</accession>
<dbReference type="InterPro" id="IPR028082">
    <property type="entry name" value="Peripla_BP_I"/>
</dbReference>
<organism evidence="1 2">
    <name type="scientific">Clarias magur</name>
    <name type="common">Asian catfish</name>
    <name type="synonym">Macropteronotus magur</name>
    <dbReference type="NCBI Taxonomy" id="1594786"/>
    <lineage>
        <taxon>Eukaryota</taxon>
        <taxon>Metazoa</taxon>
        <taxon>Chordata</taxon>
        <taxon>Craniata</taxon>
        <taxon>Vertebrata</taxon>
        <taxon>Euteleostomi</taxon>
        <taxon>Actinopterygii</taxon>
        <taxon>Neopterygii</taxon>
        <taxon>Teleostei</taxon>
        <taxon>Ostariophysi</taxon>
        <taxon>Siluriformes</taxon>
        <taxon>Clariidae</taxon>
        <taxon>Clarias</taxon>
    </lineage>
</organism>